<evidence type="ECO:0000256" key="1">
    <source>
        <dbReference type="SAM" id="MobiDB-lite"/>
    </source>
</evidence>
<name>C1EDA9_MICCC</name>
<dbReference type="GO" id="GO:0005737">
    <property type="term" value="C:cytoplasm"/>
    <property type="evidence" value="ECO:0007669"/>
    <property type="project" value="TreeGrafter"/>
</dbReference>
<keyword evidence="4" id="KW-1185">Reference proteome</keyword>
<dbReference type="STRING" id="296587.C1EDA9"/>
<protein>
    <recommendedName>
        <fullName evidence="2">Rhodanese domain-containing protein</fullName>
    </recommendedName>
</protein>
<dbReference type="SUPFAM" id="SSF52821">
    <property type="entry name" value="Rhodanese/Cell cycle control phosphatase"/>
    <property type="match status" value="1"/>
</dbReference>
<dbReference type="KEGG" id="mis:MICPUN_61065"/>
<dbReference type="Proteomes" id="UP000002009">
    <property type="component" value="Chromosome 9"/>
</dbReference>
<dbReference type="PANTHER" id="PTHR10828:SF17">
    <property type="entry name" value="PROTEIN-TYROSINE-PHOSPHATASE"/>
    <property type="match status" value="1"/>
</dbReference>
<dbReference type="GO" id="GO:0010971">
    <property type="term" value="P:positive regulation of G2/M transition of mitotic cell cycle"/>
    <property type="evidence" value="ECO:0007669"/>
    <property type="project" value="TreeGrafter"/>
</dbReference>
<feature type="region of interest" description="Disordered" evidence="1">
    <location>
        <begin position="1"/>
        <end position="29"/>
    </location>
</feature>
<dbReference type="GO" id="GO:0110032">
    <property type="term" value="P:positive regulation of G2/MI transition of meiotic cell cycle"/>
    <property type="evidence" value="ECO:0007669"/>
    <property type="project" value="TreeGrafter"/>
</dbReference>
<sequence length="553" mass="58639">MQKKVRAQRALLGGGGEGSTGGPGDPGCRAMALGHGHDPGGLLSPVSSIGVKLDSLHHWNGTPGAPAGHPAAIDGARVPNSAMIERARLAEPSSMSLSFSPGTAEQAHELRPSGYYPPTTVAPATRGNVERDLEPVRSNDGMSFADMLARNGGDSAPVEPEHPGAKRKAAAIGGPESPLASPPYSAVIRRVDSRDDRMCTPSSANSSPMDAREDFVSSGGRGTLGGIGTLGGSGGGGEGGEGGRNTAVHGAFSPLQEGPESILPCVVDAEHGLPHVLDETLARVLQQCAAGAMRAHVIDCRYPHEFDAGHVRGAVNVHEPAALQRYLCAVLAEDADRAQFLLANSSSRMGDGRAQNVGGVHTHDDDSVRRSLMAHAQNSAFILYCDFSGERAPRMWRHVRNLDRRDHVMDYPCLSFPHMYVLRGGYASFAQRADLRGWCTGPHLRVDDPGAVELSRRCASGLRNCWHVARLSKGIGDVPRVGCGGGGDDDGFGVGGISAGGTTRMRSRVFGRDDDAFEEEGEYGGSWRGGWGWRGRWEMRDEPRECFDDDMCE</sequence>
<dbReference type="eggNOG" id="KOG3772">
    <property type="taxonomic scope" value="Eukaryota"/>
</dbReference>
<dbReference type="PROSITE" id="PS50206">
    <property type="entry name" value="RHODANESE_3"/>
    <property type="match status" value="1"/>
</dbReference>
<gene>
    <name evidence="3" type="primary">CDC25</name>
    <name evidence="3" type="ORF">MICPUN_61065</name>
</gene>
<organism evidence="3 4">
    <name type="scientific">Micromonas commoda (strain RCC299 / NOUM17 / CCMP2709)</name>
    <name type="common">Picoplanktonic green alga</name>
    <dbReference type="NCBI Taxonomy" id="296587"/>
    <lineage>
        <taxon>Eukaryota</taxon>
        <taxon>Viridiplantae</taxon>
        <taxon>Chlorophyta</taxon>
        <taxon>Mamiellophyceae</taxon>
        <taxon>Mamiellales</taxon>
        <taxon>Mamiellaceae</taxon>
        <taxon>Micromonas</taxon>
    </lineage>
</organism>
<dbReference type="GO" id="GO:0000086">
    <property type="term" value="P:G2/M transition of mitotic cell cycle"/>
    <property type="evidence" value="ECO:0007669"/>
    <property type="project" value="TreeGrafter"/>
</dbReference>
<feature type="region of interest" description="Disordered" evidence="1">
    <location>
        <begin position="94"/>
        <end position="124"/>
    </location>
</feature>
<feature type="compositionally biased region" description="Basic and acidic residues" evidence="1">
    <location>
        <begin position="189"/>
        <end position="198"/>
    </location>
</feature>
<dbReference type="InParanoid" id="C1EDA9"/>
<feature type="region of interest" description="Disordered" evidence="1">
    <location>
        <begin position="151"/>
        <end position="225"/>
    </location>
</feature>
<evidence type="ECO:0000313" key="3">
    <source>
        <dbReference type="EMBL" id="ACO65408.1"/>
    </source>
</evidence>
<proteinExistence type="predicted"/>
<dbReference type="GO" id="GO:0004725">
    <property type="term" value="F:protein tyrosine phosphatase activity"/>
    <property type="evidence" value="ECO:0007669"/>
    <property type="project" value="TreeGrafter"/>
</dbReference>
<evidence type="ECO:0000313" key="4">
    <source>
        <dbReference type="Proteomes" id="UP000002009"/>
    </source>
</evidence>
<feature type="domain" description="Rhodanese" evidence="2">
    <location>
        <begin position="291"/>
        <end position="438"/>
    </location>
</feature>
<dbReference type="AlphaFoldDB" id="C1EDA9"/>
<reference evidence="3 4" key="1">
    <citation type="journal article" date="2009" name="Science">
        <title>Green evolution and dynamic adaptations revealed by genomes of the marine picoeukaryotes Micromonas.</title>
        <authorList>
            <person name="Worden A.Z."/>
            <person name="Lee J.H."/>
            <person name="Mock T."/>
            <person name="Rouze P."/>
            <person name="Simmons M.P."/>
            <person name="Aerts A.L."/>
            <person name="Allen A.E."/>
            <person name="Cuvelier M.L."/>
            <person name="Derelle E."/>
            <person name="Everett M.V."/>
            <person name="Foulon E."/>
            <person name="Grimwood J."/>
            <person name="Gundlach H."/>
            <person name="Henrissat B."/>
            <person name="Napoli C."/>
            <person name="McDonald S.M."/>
            <person name="Parker M.S."/>
            <person name="Rombauts S."/>
            <person name="Salamov A."/>
            <person name="Von Dassow P."/>
            <person name="Badger J.H."/>
            <person name="Coutinho P.M."/>
            <person name="Demir E."/>
            <person name="Dubchak I."/>
            <person name="Gentemann C."/>
            <person name="Eikrem W."/>
            <person name="Gready J.E."/>
            <person name="John U."/>
            <person name="Lanier W."/>
            <person name="Lindquist E.A."/>
            <person name="Lucas S."/>
            <person name="Mayer K.F."/>
            <person name="Moreau H."/>
            <person name="Not F."/>
            <person name="Otillar R."/>
            <person name="Panaud O."/>
            <person name="Pangilinan J."/>
            <person name="Paulsen I."/>
            <person name="Piegu B."/>
            <person name="Poliakov A."/>
            <person name="Robbens S."/>
            <person name="Schmutz J."/>
            <person name="Toulza E."/>
            <person name="Wyss T."/>
            <person name="Zelensky A."/>
            <person name="Zhou K."/>
            <person name="Armbrust E.V."/>
            <person name="Bhattacharya D."/>
            <person name="Goodenough U.W."/>
            <person name="Van de Peer Y."/>
            <person name="Grigoriev I.V."/>
        </authorList>
    </citation>
    <scope>NUCLEOTIDE SEQUENCE [LARGE SCALE GENOMIC DNA]</scope>
    <source>
        <strain evidence="4">RCC299 / NOUM17</strain>
    </source>
</reference>
<dbReference type="EMBL" id="CP001329">
    <property type="protein sequence ID" value="ACO65408.1"/>
    <property type="molecule type" value="Genomic_DNA"/>
</dbReference>
<dbReference type="InterPro" id="IPR001763">
    <property type="entry name" value="Rhodanese-like_dom"/>
</dbReference>
<dbReference type="SMART" id="SM00450">
    <property type="entry name" value="RHOD"/>
    <property type="match status" value="1"/>
</dbReference>
<dbReference type="Gene3D" id="3.40.250.10">
    <property type="entry name" value="Rhodanese-like domain"/>
    <property type="match status" value="1"/>
</dbReference>
<dbReference type="Pfam" id="PF00581">
    <property type="entry name" value="Rhodanese"/>
    <property type="match status" value="1"/>
</dbReference>
<evidence type="ECO:0000259" key="2">
    <source>
        <dbReference type="PROSITE" id="PS50206"/>
    </source>
</evidence>
<feature type="compositionally biased region" description="Polar residues" evidence="1">
    <location>
        <begin position="94"/>
        <end position="103"/>
    </location>
</feature>
<dbReference type="GO" id="GO:0005634">
    <property type="term" value="C:nucleus"/>
    <property type="evidence" value="ECO:0007669"/>
    <property type="project" value="TreeGrafter"/>
</dbReference>
<feature type="compositionally biased region" description="Gly residues" evidence="1">
    <location>
        <begin position="12"/>
        <end position="25"/>
    </location>
</feature>
<dbReference type="PANTHER" id="PTHR10828">
    <property type="entry name" value="M-PHASE INDUCER PHOSPHATASE DUAL SPECIFICITY PHOSPHATASE CDC25"/>
    <property type="match status" value="1"/>
</dbReference>
<dbReference type="RefSeq" id="XP_002504150.1">
    <property type="nucleotide sequence ID" value="XM_002504104.1"/>
</dbReference>
<dbReference type="InterPro" id="IPR036873">
    <property type="entry name" value="Rhodanese-like_dom_sf"/>
</dbReference>
<dbReference type="GeneID" id="8246327"/>
<dbReference type="OrthoDB" id="514271at2759"/>
<accession>C1EDA9</accession>